<organism evidence="2">
    <name type="scientific">freshwater metagenome</name>
    <dbReference type="NCBI Taxonomy" id="449393"/>
    <lineage>
        <taxon>unclassified sequences</taxon>
        <taxon>metagenomes</taxon>
        <taxon>ecological metagenomes</taxon>
    </lineage>
</organism>
<evidence type="ECO:0000259" key="1">
    <source>
        <dbReference type="Pfam" id="PF12705"/>
    </source>
</evidence>
<protein>
    <submittedName>
        <fullName evidence="2">Unannotated protein</fullName>
    </submittedName>
</protein>
<dbReference type="Pfam" id="PF12705">
    <property type="entry name" value="PDDEXK_1"/>
    <property type="match status" value="1"/>
</dbReference>
<dbReference type="InterPro" id="IPR011335">
    <property type="entry name" value="Restrct_endonuc-II-like"/>
</dbReference>
<name>A0A6J5YR26_9ZZZZ</name>
<proteinExistence type="predicted"/>
<dbReference type="Gene3D" id="3.90.320.10">
    <property type="match status" value="1"/>
</dbReference>
<gene>
    <name evidence="2" type="ORF">UFOPK3820_00205</name>
</gene>
<evidence type="ECO:0000313" key="2">
    <source>
        <dbReference type="EMBL" id="CAB4331382.1"/>
    </source>
</evidence>
<dbReference type="InterPro" id="IPR038726">
    <property type="entry name" value="PDDEXK_AddAB-type"/>
</dbReference>
<reference evidence="2" key="1">
    <citation type="submission" date="2020-05" db="EMBL/GenBank/DDBJ databases">
        <authorList>
            <person name="Chiriac C."/>
            <person name="Salcher M."/>
            <person name="Ghai R."/>
            <person name="Kavagutti S V."/>
        </authorList>
    </citation>
    <scope>NUCLEOTIDE SEQUENCE</scope>
</reference>
<dbReference type="EMBL" id="CAESAB010000004">
    <property type="protein sequence ID" value="CAB4331382.1"/>
    <property type="molecule type" value="Genomic_DNA"/>
</dbReference>
<dbReference type="InterPro" id="IPR011604">
    <property type="entry name" value="PDDEXK-like_dom_sf"/>
</dbReference>
<dbReference type="SUPFAM" id="SSF52980">
    <property type="entry name" value="Restriction endonuclease-like"/>
    <property type="match status" value="1"/>
</dbReference>
<feature type="domain" description="PD-(D/E)XK endonuclease-like" evidence="1">
    <location>
        <begin position="5"/>
        <end position="247"/>
    </location>
</feature>
<sequence length="250" mass="29039">MEQLRLSPSRINDFNNCPQLYKYRAIDQLPEPPSIDAERGKLIHSVLEDLFEEKIEDRTIVTALNLLPKAWEEHLLSQPELAQLVLDEKEWMDRAGSLLSSYFTLENPQSFDSTFRELHLEQNLSEEIYLHGYVDRVDIAPTGEVRIVDYKTGKSPKPGWEEKALFQLRVYALLYWQNHGVLPRLLKLIYLGDQKIVESSPTEVQLKSTEKILLNIGEEILSAIETKHFPTKKSRLCDWCFFKTICPAHN</sequence>
<dbReference type="AlphaFoldDB" id="A0A6J5YR26"/>
<accession>A0A6J5YR26</accession>